<dbReference type="EMBL" id="JASBWR010000125">
    <property type="protein sequence ID" value="KAJ9093292.1"/>
    <property type="molecule type" value="Genomic_DNA"/>
</dbReference>
<comment type="caution">
    <text evidence="1">The sequence shown here is derived from an EMBL/GenBank/DDBJ whole genome shotgun (WGS) entry which is preliminary data.</text>
</comment>
<dbReference type="Proteomes" id="UP001241377">
    <property type="component" value="Unassembled WGS sequence"/>
</dbReference>
<keyword evidence="2" id="KW-1185">Reference proteome</keyword>
<proteinExistence type="predicted"/>
<name>A0ACC2V249_9TREE</name>
<protein>
    <submittedName>
        <fullName evidence="1">Uncharacterized protein</fullName>
    </submittedName>
</protein>
<gene>
    <name evidence="1" type="ORF">QFC19_008419</name>
</gene>
<evidence type="ECO:0000313" key="1">
    <source>
        <dbReference type="EMBL" id="KAJ9093292.1"/>
    </source>
</evidence>
<organism evidence="1 2">
    <name type="scientific">Naganishia cerealis</name>
    <dbReference type="NCBI Taxonomy" id="610337"/>
    <lineage>
        <taxon>Eukaryota</taxon>
        <taxon>Fungi</taxon>
        <taxon>Dikarya</taxon>
        <taxon>Basidiomycota</taxon>
        <taxon>Agaricomycotina</taxon>
        <taxon>Tremellomycetes</taxon>
        <taxon>Filobasidiales</taxon>
        <taxon>Filobasidiaceae</taxon>
        <taxon>Naganishia</taxon>
    </lineage>
</organism>
<evidence type="ECO:0000313" key="2">
    <source>
        <dbReference type="Proteomes" id="UP001241377"/>
    </source>
</evidence>
<accession>A0ACC2V249</accession>
<reference evidence="1" key="1">
    <citation type="submission" date="2023-04" db="EMBL/GenBank/DDBJ databases">
        <title>Draft Genome sequencing of Naganishia species isolated from polar environments using Oxford Nanopore Technology.</title>
        <authorList>
            <person name="Leo P."/>
            <person name="Venkateswaran K."/>
        </authorList>
    </citation>
    <scope>NUCLEOTIDE SEQUENCE</scope>
    <source>
        <strain evidence="1">MNA-CCFEE 5261</strain>
    </source>
</reference>
<sequence length="229" mass="26011">MSVPILTIPESAYDVSAYLAAGQTRKRSQLFVYLVKLTHGSAIALTMAYLIGYFGLKPLLETTAARRLELLEFYRGKLRDCYLKLVEKVTYIPIVAINKNDGSGKLYADAVCQTPQSHISLNTKTDEEVEEERNKNDRLRQGKLTSKLNQLLSRLLDCHAYQVGEMPNYKLVLNLVKEFQSKSDLDMFDDLFIGQAENKTTGTLRRKNYVLEVTNEIRSIKGLYMSGQI</sequence>